<dbReference type="InterPro" id="IPR013693">
    <property type="entry name" value="SpoIID/LytB_N"/>
</dbReference>
<reference evidence="2 3" key="1">
    <citation type="submission" date="2019-01" db="EMBL/GenBank/DDBJ databases">
        <title>Ancylomarina salipaludis sp. nov., isolated from a salt marsh.</title>
        <authorList>
            <person name="Yoon J.-H."/>
        </authorList>
    </citation>
    <scope>NUCLEOTIDE SEQUENCE [LARGE SCALE GENOMIC DNA]</scope>
    <source>
        <strain evidence="2 3">SHSM-M15</strain>
    </source>
</reference>
<name>A0A4Q1JNB1_9BACT</name>
<dbReference type="Proteomes" id="UP000289703">
    <property type="component" value="Unassembled WGS sequence"/>
</dbReference>
<dbReference type="EMBL" id="SAXA01000003">
    <property type="protein sequence ID" value="RXQ96199.1"/>
    <property type="molecule type" value="Genomic_DNA"/>
</dbReference>
<accession>A0A4Q1JNB1</accession>
<dbReference type="OrthoDB" id="9794671at2"/>
<dbReference type="PANTHER" id="PTHR30032:SF4">
    <property type="entry name" value="AMIDASE ENHANCER"/>
    <property type="match status" value="1"/>
</dbReference>
<dbReference type="GO" id="GO:0030288">
    <property type="term" value="C:outer membrane-bounded periplasmic space"/>
    <property type="evidence" value="ECO:0007669"/>
    <property type="project" value="TreeGrafter"/>
</dbReference>
<dbReference type="InterPro" id="IPR051922">
    <property type="entry name" value="Bact_Sporulation_Assoc"/>
</dbReference>
<organism evidence="2 3">
    <name type="scientific">Ancylomarina salipaludis</name>
    <dbReference type="NCBI Taxonomy" id="2501299"/>
    <lineage>
        <taxon>Bacteria</taxon>
        <taxon>Pseudomonadati</taxon>
        <taxon>Bacteroidota</taxon>
        <taxon>Bacteroidia</taxon>
        <taxon>Marinilabiliales</taxon>
        <taxon>Marinifilaceae</taxon>
        <taxon>Ancylomarina</taxon>
    </lineage>
</organism>
<protein>
    <submittedName>
        <fullName evidence="2">SpoIID/LytB domain-containing protein</fullName>
    </submittedName>
</protein>
<gene>
    <name evidence="2" type="ORF">EO244_05020</name>
</gene>
<sequence length="441" mass="50525">MQEPKIRVGIMYEEEIAFQLNGIYTLQQNDKTYTGKQTVKYINGKIEFDGLRCKTEEFILKPENYENSSFELFDVTIGIKFHWERKENQCFKGSLHILIENEKLTAINVLKLEDYLASVISSEMKASSSMELLKAHAIISRSWLMAQVLKSEALQSSKQIYQTITESSEELIKWYDREDHNTFDVCADDHCQRYQGITRQSSNAVLRAIEATKGIVLTSDGKICDARFSKCCGGVSETFENVWEPETHKYLQAITDGKESSLKLDLKIESNAKNWILNSPDVFCNNNDKAILSQVLNDYDMETPDFFRWEVQYTQDELSDLIKRKTGKNLGQIQDLIPLERGLSGRIIRLKIVGDEKSFIIGKELEIRKVLSESHLYSSNFIVEKENIKNTIPSHFTFKGAGWGHGVGLCQIGAAVMGAKGYSHKEILLHYFKNAELEKRY</sequence>
<dbReference type="GO" id="GO:0030435">
    <property type="term" value="P:sporulation resulting in formation of a cellular spore"/>
    <property type="evidence" value="ECO:0007669"/>
    <property type="project" value="InterPro"/>
</dbReference>
<evidence type="ECO:0000259" key="1">
    <source>
        <dbReference type="Pfam" id="PF08486"/>
    </source>
</evidence>
<evidence type="ECO:0000313" key="3">
    <source>
        <dbReference type="Proteomes" id="UP000289703"/>
    </source>
</evidence>
<dbReference type="PANTHER" id="PTHR30032">
    <property type="entry name" value="N-ACETYLMURAMOYL-L-ALANINE AMIDASE-RELATED"/>
    <property type="match status" value="1"/>
</dbReference>
<dbReference type="Pfam" id="PF08486">
    <property type="entry name" value="SpoIID"/>
    <property type="match status" value="1"/>
</dbReference>
<dbReference type="NCBIfam" id="TIGR02669">
    <property type="entry name" value="SpoIID_LytB"/>
    <property type="match status" value="1"/>
</dbReference>
<dbReference type="InterPro" id="IPR013486">
    <property type="entry name" value="SpoIID/LytB"/>
</dbReference>
<feature type="domain" description="Sporulation stage II protein D amidase enhancer LytB N-terminal" evidence="1">
    <location>
        <begin position="101"/>
        <end position="218"/>
    </location>
</feature>
<evidence type="ECO:0000313" key="2">
    <source>
        <dbReference type="EMBL" id="RXQ96199.1"/>
    </source>
</evidence>
<proteinExistence type="predicted"/>
<dbReference type="AlphaFoldDB" id="A0A4Q1JNB1"/>
<keyword evidence="3" id="KW-1185">Reference proteome</keyword>
<dbReference type="RefSeq" id="WP_129253559.1">
    <property type="nucleotide sequence ID" value="NZ_SAXA01000003.1"/>
</dbReference>
<comment type="caution">
    <text evidence="2">The sequence shown here is derived from an EMBL/GenBank/DDBJ whole genome shotgun (WGS) entry which is preliminary data.</text>
</comment>